<dbReference type="Proteomes" id="UP000182826">
    <property type="component" value="Unassembled WGS sequence"/>
</dbReference>
<dbReference type="InterPro" id="IPR011044">
    <property type="entry name" value="Quino_amine_DH_bsu"/>
</dbReference>
<sequence length="408" mass="43829">MKKTYFKLIFLFALSLFAISCSNDDDTPAPAPAPAPDEAVTEFKYLRILLSDEKTTQLTLVNPVDATAAFFNAKFAKSSLYTTESGRYAGIVHRADNTVETFDSGFEGHGDHVDVDGLPKFGALTGQSPLPTHFKSKIGEILTFNDGDGTLSVAKETEVNTAGAKFKIINAGLLAHHGAMAAFSNGTYAITVKDNSVAGTLPEKVKIIDNTGKTLFDPALTTKGIHGNASDGTYAVFGSASGVLVVESSGKQKLIAFPEDFGTAWFGTILETDYSGKFVGYTAAKGAYLIDVVNGTIKPIIENTKIMQCKVSYDHKKLGVLLHSGEFKLFNLNSLQVEKESKIIGETAADAPLKPQIQLTANFAYITSPSTGELLQYSFEKTAIVNKIKVSTTPYMITILGFENSKSH</sequence>
<gene>
    <name evidence="2" type="ORF">BKM63_15770</name>
</gene>
<evidence type="ECO:0000256" key="1">
    <source>
        <dbReference type="SAM" id="SignalP"/>
    </source>
</evidence>
<dbReference type="RefSeq" id="WP_071637546.1">
    <property type="nucleotide sequence ID" value="NZ_MLFK01000008.1"/>
</dbReference>
<organism evidence="2 3">
    <name type="scientific">Flavobacterium johnsoniae</name>
    <name type="common">Cytophaga johnsonae</name>
    <dbReference type="NCBI Taxonomy" id="986"/>
    <lineage>
        <taxon>Bacteria</taxon>
        <taxon>Pseudomonadati</taxon>
        <taxon>Bacteroidota</taxon>
        <taxon>Flavobacteriia</taxon>
        <taxon>Flavobacteriales</taxon>
        <taxon>Flavobacteriaceae</taxon>
        <taxon>Flavobacterium</taxon>
    </lineage>
</organism>
<dbReference type="EMBL" id="MLFK01000008">
    <property type="protein sequence ID" value="OIV41147.1"/>
    <property type="molecule type" value="Genomic_DNA"/>
</dbReference>
<dbReference type="OrthoDB" id="867741at2"/>
<evidence type="ECO:0008006" key="4">
    <source>
        <dbReference type="Google" id="ProtNLM"/>
    </source>
</evidence>
<dbReference type="SUPFAM" id="SSF50969">
    <property type="entry name" value="YVTN repeat-like/Quinoprotein amine dehydrogenase"/>
    <property type="match status" value="1"/>
</dbReference>
<proteinExistence type="predicted"/>
<dbReference type="AlphaFoldDB" id="A0A1J7BR14"/>
<keyword evidence="1" id="KW-0732">Signal</keyword>
<accession>A0A1J7BR14</accession>
<keyword evidence="3" id="KW-1185">Reference proteome</keyword>
<evidence type="ECO:0000313" key="3">
    <source>
        <dbReference type="Proteomes" id="UP000182826"/>
    </source>
</evidence>
<name>A0A1J7BR14_FLAJO</name>
<protein>
    <recommendedName>
        <fullName evidence="4">DUF4374 domain-containing protein</fullName>
    </recommendedName>
</protein>
<feature type="chain" id="PRO_5009643592" description="DUF4374 domain-containing protein" evidence="1">
    <location>
        <begin position="24"/>
        <end position="408"/>
    </location>
</feature>
<feature type="signal peptide" evidence="1">
    <location>
        <begin position="1"/>
        <end position="23"/>
    </location>
</feature>
<reference evidence="2 3" key="1">
    <citation type="submission" date="2016-10" db="EMBL/GenBank/DDBJ databases">
        <title>Draft Genome Sequence of Rhizobacteria Flavobacterium johnsoniae CI04.</title>
        <authorList>
            <person name="Bravo J.I."/>
            <person name="Lozano G.L."/>
            <person name="Handelsman J."/>
        </authorList>
    </citation>
    <scope>NUCLEOTIDE SEQUENCE [LARGE SCALE GENOMIC DNA]</scope>
    <source>
        <strain evidence="2 3">CI04</strain>
    </source>
</reference>
<dbReference type="PROSITE" id="PS51257">
    <property type="entry name" value="PROKAR_LIPOPROTEIN"/>
    <property type="match status" value="1"/>
</dbReference>
<comment type="caution">
    <text evidence="2">The sequence shown here is derived from an EMBL/GenBank/DDBJ whole genome shotgun (WGS) entry which is preliminary data.</text>
</comment>
<evidence type="ECO:0000313" key="2">
    <source>
        <dbReference type="EMBL" id="OIV41147.1"/>
    </source>
</evidence>